<keyword evidence="2" id="KW-1185">Reference proteome</keyword>
<gene>
    <name evidence="1" type="ORF">GTGU_00746</name>
</gene>
<dbReference type="Proteomes" id="UP000028630">
    <property type="component" value="Unassembled WGS sequence"/>
</dbReference>
<dbReference type="eggNOG" id="ENOG5033I94">
    <property type="taxonomic scope" value="Bacteria"/>
</dbReference>
<comment type="caution">
    <text evidence="1">The sequence shown here is derived from an EMBL/GenBank/DDBJ whole genome shotgun (WGS) entry which is preliminary data.</text>
</comment>
<reference evidence="2" key="1">
    <citation type="submission" date="2014-05" db="EMBL/GenBank/DDBJ databases">
        <title>ATOL: Assembling a taxonomically balanced genome-scale reconstruction of the evolutionary history of the Enterobacteriaceae.</title>
        <authorList>
            <person name="Plunkett G. III"/>
            <person name="Neeno-Eckwall E.C."/>
            <person name="Glasner J.D."/>
            <person name="Perna N.T."/>
        </authorList>
    </citation>
    <scope>NUCLEOTIDE SEQUENCE [LARGE SCALE GENOMIC DNA]</scope>
    <source>
        <strain evidence="2">ATCC 49490</strain>
    </source>
</reference>
<dbReference type="EMBL" id="JMTB01000036">
    <property type="protein sequence ID" value="KFC09899.1"/>
    <property type="molecule type" value="Genomic_DNA"/>
</dbReference>
<protein>
    <submittedName>
        <fullName evidence="1">Uncharacterized protein</fullName>
    </submittedName>
</protein>
<proteinExistence type="predicted"/>
<accession>A0A085AI54</accession>
<dbReference type="AlphaFoldDB" id="A0A085AI54"/>
<sequence>MVVSGQFQSVKPMCKSDDKVKASAKVRSTIPPSWKLTPQQQSFIDAFAEDESKKQ</sequence>
<evidence type="ECO:0000313" key="1">
    <source>
        <dbReference type="EMBL" id="KFC09899.1"/>
    </source>
</evidence>
<organism evidence="1 2">
    <name type="scientific">Trabulsiella guamensis ATCC 49490</name>
    <dbReference type="NCBI Taxonomy" id="1005994"/>
    <lineage>
        <taxon>Bacteria</taxon>
        <taxon>Pseudomonadati</taxon>
        <taxon>Pseudomonadota</taxon>
        <taxon>Gammaproteobacteria</taxon>
        <taxon>Enterobacterales</taxon>
        <taxon>Enterobacteriaceae</taxon>
        <taxon>Trabulsiella</taxon>
    </lineage>
</organism>
<name>A0A085AI54_9ENTR</name>
<evidence type="ECO:0000313" key="2">
    <source>
        <dbReference type="Proteomes" id="UP000028630"/>
    </source>
</evidence>